<protein>
    <submittedName>
        <fullName evidence="2">Uncharacterized protein</fullName>
    </submittedName>
</protein>
<feature type="compositionally biased region" description="Low complexity" evidence="1">
    <location>
        <begin position="315"/>
        <end position="329"/>
    </location>
</feature>
<feature type="compositionally biased region" description="Polar residues" evidence="1">
    <location>
        <begin position="205"/>
        <end position="217"/>
    </location>
</feature>
<feature type="compositionally biased region" description="Basic and acidic residues" evidence="1">
    <location>
        <begin position="187"/>
        <end position="199"/>
    </location>
</feature>
<evidence type="ECO:0000313" key="2">
    <source>
        <dbReference type="EMBL" id="KAG2393113.1"/>
    </source>
</evidence>
<comment type="caution">
    <text evidence="2">The sequence shown here is derived from an EMBL/GenBank/DDBJ whole genome shotgun (WGS) entry which is preliminary data.</text>
</comment>
<feature type="compositionally biased region" description="Low complexity" evidence="1">
    <location>
        <begin position="1"/>
        <end position="10"/>
    </location>
</feature>
<dbReference type="Proteomes" id="UP000816034">
    <property type="component" value="Unassembled WGS sequence"/>
</dbReference>
<reference evidence="2 3" key="1">
    <citation type="journal article" date="2018" name="BMC Genomics">
        <title>The genome of Naegleria lovaniensis, the basis for a comparative approach to unravel pathogenicity factors of the human pathogenic amoeba N. fowleri.</title>
        <authorList>
            <person name="Liechti N."/>
            <person name="Schurch N."/>
            <person name="Bruggmann R."/>
            <person name="Wittwer M."/>
        </authorList>
    </citation>
    <scope>NUCLEOTIDE SEQUENCE [LARGE SCALE GENOMIC DNA]</scope>
    <source>
        <strain evidence="2 3">ATCC 30569</strain>
    </source>
</reference>
<dbReference type="EMBL" id="PYSW02000003">
    <property type="protein sequence ID" value="KAG2393113.1"/>
    <property type="molecule type" value="Genomic_DNA"/>
</dbReference>
<dbReference type="GeneID" id="68102144"/>
<evidence type="ECO:0000313" key="3">
    <source>
        <dbReference type="Proteomes" id="UP000816034"/>
    </source>
</evidence>
<dbReference type="AlphaFoldDB" id="A0AA88KPG9"/>
<feature type="region of interest" description="Disordered" evidence="1">
    <location>
        <begin position="1"/>
        <end position="24"/>
    </location>
</feature>
<feature type="region of interest" description="Disordered" evidence="1">
    <location>
        <begin position="309"/>
        <end position="332"/>
    </location>
</feature>
<evidence type="ECO:0000256" key="1">
    <source>
        <dbReference type="SAM" id="MobiDB-lite"/>
    </source>
</evidence>
<sequence>MSTPSTPTKSPSKKHHKRPNVFERLSNPMNFTGVYLERFRSGGSINAEAPSGNINSLAEILRPTVKSSTCVHISFGWDPGQHKNSGLVHDTPATRNNPYHTTTGNSALSIPFKAKIMEESSMKKRRKSLSALNSPHLQSPFFNSELPSAMRTPSVSSINRPSSALPSFRNDSEDLILSKLRLTSNLFDEKTSPNEKQEDGMSAPVSPTLQLSPSEKSANLRERPSITVLKHHPTEQTKLSPITIYDRLYDSSTYTGVYKERFASGNGCINGSSEYYPENAMQSACPEKRIQRTPAKNSSLKISSIHAAEPQTTTSLPNQSLASSNLLNSPDRQRYFRQGSYSETFAKKAKQKNII</sequence>
<feature type="region of interest" description="Disordered" evidence="1">
    <location>
        <begin position="187"/>
        <end position="221"/>
    </location>
</feature>
<accession>A0AA88KPG9</accession>
<gene>
    <name evidence="2" type="ORF">C9374_009690</name>
</gene>
<name>A0AA88KPG9_NAELO</name>
<keyword evidence="3" id="KW-1185">Reference proteome</keyword>
<dbReference type="RefSeq" id="XP_044555007.1">
    <property type="nucleotide sequence ID" value="XM_044699905.1"/>
</dbReference>
<proteinExistence type="predicted"/>
<organism evidence="2 3">
    <name type="scientific">Naegleria lovaniensis</name>
    <name type="common">Amoeba</name>
    <dbReference type="NCBI Taxonomy" id="51637"/>
    <lineage>
        <taxon>Eukaryota</taxon>
        <taxon>Discoba</taxon>
        <taxon>Heterolobosea</taxon>
        <taxon>Tetramitia</taxon>
        <taxon>Eutetramitia</taxon>
        <taxon>Vahlkampfiidae</taxon>
        <taxon>Naegleria</taxon>
    </lineage>
</organism>